<evidence type="ECO:0000313" key="1">
    <source>
        <dbReference type="EMBL" id="KAG2932327.1"/>
    </source>
</evidence>
<protein>
    <submittedName>
        <fullName evidence="5">Uncharacterized protein</fullName>
    </submittedName>
</protein>
<gene>
    <name evidence="5" type="ORF">PC110_g13471</name>
    <name evidence="1" type="ORF">PC115_g5849</name>
    <name evidence="2" type="ORF">PC117_g5492</name>
    <name evidence="3" type="ORF">PC118_g4788</name>
    <name evidence="4" type="ORF">PC129_g1726</name>
</gene>
<dbReference type="Proteomes" id="UP000774804">
    <property type="component" value="Unassembled WGS sequence"/>
</dbReference>
<dbReference type="Proteomes" id="UP000760860">
    <property type="component" value="Unassembled WGS sequence"/>
</dbReference>
<evidence type="ECO:0000313" key="3">
    <source>
        <dbReference type="EMBL" id="KAG2992016.1"/>
    </source>
</evidence>
<comment type="caution">
    <text evidence="5">The sequence shown here is derived from an EMBL/GenBank/DDBJ whole genome shotgun (WGS) entry which is preliminary data.</text>
</comment>
<evidence type="ECO:0000313" key="5">
    <source>
        <dbReference type="EMBL" id="RAW30173.1"/>
    </source>
</evidence>
<dbReference type="EMBL" id="RCML01000092">
    <property type="protein sequence ID" value="KAG2992016.1"/>
    <property type="molecule type" value="Genomic_DNA"/>
</dbReference>
<dbReference type="EMBL" id="RCMV01000028">
    <property type="protein sequence ID" value="KAG3227768.1"/>
    <property type="molecule type" value="Genomic_DNA"/>
</dbReference>
<evidence type="ECO:0000313" key="2">
    <source>
        <dbReference type="EMBL" id="KAG2949165.1"/>
    </source>
</evidence>
<name>A0A329RZR5_9STRA</name>
<dbReference type="Proteomes" id="UP000697107">
    <property type="component" value="Unassembled WGS sequence"/>
</dbReference>
<dbReference type="VEuPathDB" id="FungiDB:PC110_g13471"/>
<dbReference type="Proteomes" id="UP000251314">
    <property type="component" value="Unassembled WGS sequence"/>
</dbReference>
<evidence type="ECO:0000313" key="6">
    <source>
        <dbReference type="Proteomes" id="UP000251314"/>
    </source>
</evidence>
<dbReference type="EMBL" id="RCMI01000124">
    <property type="protein sequence ID" value="KAG2932327.1"/>
    <property type="molecule type" value="Genomic_DNA"/>
</dbReference>
<proteinExistence type="predicted"/>
<keyword evidence="6" id="KW-1185">Reference proteome</keyword>
<accession>A0A329RZR5</accession>
<evidence type="ECO:0000313" key="4">
    <source>
        <dbReference type="EMBL" id="KAG3227768.1"/>
    </source>
</evidence>
<reference evidence="5 6" key="1">
    <citation type="submission" date="2018-01" db="EMBL/GenBank/DDBJ databases">
        <title>Draft genome of the strawberry crown rot pathogen Phytophthora cactorum.</title>
        <authorList>
            <person name="Armitage A.D."/>
            <person name="Lysoe E."/>
            <person name="Nellist C.F."/>
            <person name="Harrison R.J."/>
            <person name="Brurberg M.B."/>
        </authorList>
    </citation>
    <scope>NUCLEOTIDE SEQUENCE [LARGE SCALE GENOMIC DNA]</scope>
    <source>
        <strain evidence="5 6">10300</strain>
    </source>
</reference>
<dbReference type="EMBL" id="RCMK01000096">
    <property type="protein sequence ID" value="KAG2949165.1"/>
    <property type="molecule type" value="Genomic_DNA"/>
</dbReference>
<organism evidence="5 6">
    <name type="scientific">Phytophthora cactorum</name>
    <dbReference type="NCBI Taxonomy" id="29920"/>
    <lineage>
        <taxon>Eukaryota</taxon>
        <taxon>Sar</taxon>
        <taxon>Stramenopiles</taxon>
        <taxon>Oomycota</taxon>
        <taxon>Peronosporomycetes</taxon>
        <taxon>Peronosporales</taxon>
        <taxon>Peronosporaceae</taxon>
        <taxon>Phytophthora</taxon>
    </lineage>
</organism>
<reference evidence="4" key="2">
    <citation type="submission" date="2018-05" db="EMBL/GenBank/DDBJ databases">
        <title>Effector identification in a new, highly contiguous assembly of the strawberry crown rot pathogen Phytophthora cactorum.</title>
        <authorList>
            <person name="Armitage A.D."/>
            <person name="Nellist C.F."/>
            <person name="Bates H."/>
            <person name="Vickerstaff R.J."/>
            <person name="Harrison R.J."/>
        </authorList>
    </citation>
    <scope>NUCLEOTIDE SEQUENCE</scope>
    <source>
        <strain evidence="1">4032</strain>
        <strain evidence="2">4040</strain>
        <strain evidence="3">P415</strain>
        <strain evidence="4">P421</strain>
    </source>
</reference>
<dbReference type="Proteomes" id="UP000736787">
    <property type="component" value="Unassembled WGS sequence"/>
</dbReference>
<sequence length="118" mass="13239">MSAGQILETTSSVETVNVPVHATGKPSYECVGVDVTPSHELDALLEEPVRWTHGTDIHRFGCRKDEEQSGGVEDTLSAKRRKERFDENSWDSLKASPFYDVLWEHEDVLPDEIPAELS</sequence>
<dbReference type="EMBL" id="MJFZ01000385">
    <property type="protein sequence ID" value="RAW30173.1"/>
    <property type="molecule type" value="Genomic_DNA"/>
</dbReference>
<dbReference type="AlphaFoldDB" id="A0A329RZR5"/>